<feature type="transmembrane region" description="Helical" evidence="5">
    <location>
        <begin position="31"/>
        <end position="57"/>
    </location>
</feature>
<evidence type="ECO:0000313" key="6">
    <source>
        <dbReference type="EMBL" id="CAB0008464.1"/>
    </source>
</evidence>
<dbReference type="Proteomes" id="UP000479000">
    <property type="component" value="Unassembled WGS sequence"/>
</dbReference>
<protein>
    <recommendedName>
        <fullName evidence="8">Tetraspanin</fullName>
    </recommendedName>
</protein>
<evidence type="ECO:0000256" key="3">
    <source>
        <dbReference type="ARBA" id="ARBA00022989"/>
    </source>
</evidence>
<dbReference type="PANTHER" id="PTHR19282">
    <property type="entry name" value="TETRASPANIN"/>
    <property type="match status" value="1"/>
</dbReference>
<accession>A0A6H5GYN8</accession>
<proteinExistence type="predicted"/>
<dbReference type="AlphaFoldDB" id="A0A6H5GYN8"/>
<dbReference type="Pfam" id="PF00335">
    <property type="entry name" value="Tetraspanin"/>
    <property type="match status" value="1"/>
</dbReference>
<sequence>MHWEIVAFYVLSAIAAAARFLQFTLTFDPEIYLICLGLLLLVIIGISVDAFGVYSVYKSRRDLQRTYSIILLVLWTIDMASSLTTGHFSSKSGKQWLASRKTEGLTNLMKNYGQNKAKVDEIQKKYKCCGTASYLYFDQGYPPSCCEYPPCTRPYPKYCDAALVEKVVNFCWQSRMFFIFLAILNIGRAVLMYWIGKLTDDQ</sequence>
<dbReference type="Gene3D" id="1.10.1450.10">
    <property type="entry name" value="Tetraspanin"/>
    <property type="match status" value="1"/>
</dbReference>
<dbReference type="SUPFAM" id="SSF48652">
    <property type="entry name" value="Tetraspanin"/>
    <property type="match status" value="1"/>
</dbReference>
<dbReference type="InterPro" id="IPR018499">
    <property type="entry name" value="Tetraspanin/Peripherin"/>
</dbReference>
<keyword evidence="2 5" id="KW-0812">Transmembrane</keyword>
<dbReference type="PANTHER" id="PTHR19282:SF544">
    <property type="entry name" value="TETRASPANIN"/>
    <property type="match status" value="1"/>
</dbReference>
<organism evidence="6 7">
    <name type="scientific">Nesidiocoris tenuis</name>
    <dbReference type="NCBI Taxonomy" id="355587"/>
    <lineage>
        <taxon>Eukaryota</taxon>
        <taxon>Metazoa</taxon>
        <taxon>Ecdysozoa</taxon>
        <taxon>Arthropoda</taxon>
        <taxon>Hexapoda</taxon>
        <taxon>Insecta</taxon>
        <taxon>Pterygota</taxon>
        <taxon>Neoptera</taxon>
        <taxon>Paraneoptera</taxon>
        <taxon>Hemiptera</taxon>
        <taxon>Heteroptera</taxon>
        <taxon>Panheteroptera</taxon>
        <taxon>Cimicomorpha</taxon>
        <taxon>Miridae</taxon>
        <taxon>Dicyphina</taxon>
        <taxon>Nesidiocoris</taxon>
    </lineage>
</organism>
<evidence type="ECO:0008006" key="8">
    <source>
        <dbReference type="Google" id="ProtNLM"/>
    </source>
</evidence>
<evidence type="ECO:0000256" key="4">
    <source>
        <dbReference type="ARBA" id="ARBA00023136"/>
    </source>
</evidence>
<gene>
    <name evidence="6" type="ORF">NTEN_LOCUS13710</name>
</gene>
<dbReference type="GO" id="GO:0005886">
    <property type="term" value="C:plasma membrane"/>
    <property type="evidence" value="ECO:0007669"/>
    <property type="project" value="TreeGrafter"/>
</dbReference>
<evidence type="ECO:0000256" key="2">
    <source>
        <dbReference type="ARBA" id="ARBA00022692"/>
    </source>
</evidence>
<reference evidence="6 7" key="1">
    <citation type="submission" date="2020-02" db="EMBL/GenBank/DDBJ databases">
        <authorList>
            <person name="Ferguson B K."/>
        </authorList>
    </citation>
    <scope>NUCLEOTIDE SEQUENCE [LARGE SCALE GENOMIC DNA]</scope>
</reference>
<feature type="transmembrane region" description="Helical" evidence="5">
    <location>
        <begin position="7"/>
        <end position="25"/>
    </location>
</feature>
<evidence type="ECO:0000313" key="7">
    <source>
        <dbReference type="Proteomes" id="UP000479000"/>
    </source>
</evidence>
<evidence type="ECO:0000256" key="1">
    <source>
        <dbReference type="ARBA" id="ARBA00004141"/>
    </source>
</evidence>
<dbReference type="CDD" id="cd03127">
    <property type="entry name" value="tetraspanin_LEL"/>
    <property type="match status" value="1"/>
</dbReference>
<keyword evidence="3 5" id="KW-1133">Transmembrane helix</keyword>
<feature type="transmembrane region" description="Helical" evidence="5">
    <location>
        <begin position="176"/>
        <end position="196"/>
    </location>
</feature>
<keyword evidence="7" id="KW-1185">Reference proteome</keyword>
<keyword evidence="4 5" id="KW-0472">Membrane</keyword>
<dbReference type="EMBL" id="CADCXU010020467">
    <property type="protein sequence ID" value="CAB0008464.1"/>
    <property type="molecule type" value="Genomic_DNA"/>
</dbReference>
<dbReference type="InterPro" id="IPR008952">
    <property type="entry name" value="Tetraspanin_EC2_sf"/>
</dbReference>
<comment type="subcellular location">
    <subcellularLocation>
        <location evidence="1">Membrane</location>
        <topology evidence="1">Multi-pass membrane protein</topology>
    </subcellularLocation>
</comment>
<evidence type="ECO:0000256" key="5">
    <source>
        <dbReference type="SAM" id="Phobius"/>
    </source>
</evidence>
<dbReference type="OrthoDB" id="10033535at2759"/>
<name>A0A6H5GYN8_9HEMI</name>
<feature type="transmembrane region" description="Helical" evidence="5">
    <location>
        <begin position="69"/>
        <end position="88"/>
    </location>
</feature>